<reference evidence="12 13" key="1">
    <citation type="submission" date="2019-02" db="EMBL/GenBank/DDBJ databases">
        <title>Deep-cultivation of Planctomycetes and their phenomic and genomic characterization uncovers novel biology.</title>
        <authorList>
            <person name="Wiegand S."/>
            <person name="Jogler M."/>
            <person name="Boedeker C."/>
            <person name="Pinto D."/>
            <person name="Vollmers J."/>
            <person name="Rivas-Marin E."/>
            <person name="Kohn T."/>
            <person name="Peeters S.H."/>
            <person name="Heuer A."/>
            <person name="Rast P."/>
            <person name="Oberbeckmann S."/>
            <person name="Bunk B."/>
            <person name="Jeske O."/>
            <person name="Meyerdierks A."/>
            <person name="Storesund J.E."/>
            <person name="Kallscheuer N."/>
            <person name="Luecker S."/>
            <person name="Lage O.M."/>
            <person name="Pohl T."/>
            <person name="Merkel B.J."/>
            <person name="Hornburger P."/>
            <person name="Mueller R.-W."/>
            <person name="Bruemmer F."/>
            <person name="Labrenz M."/>
            <person name="Spormann A.M."/>
            <person name="Op Den Camp H."/>
            <person name="Overmann J."/>
            <person name="Amann R."/>
            <person name="Jetten M.S.M."/>
            <person name="Mascher T."/>
            <person name="Medema M.H."/>
            <person name="Devos D.P."/>
            <person name="Kaster A.-K."/>
            <person name="Ovreas L."/>
            <person name="Rohde M."/>
            <person name="Galperin M.Y."/>
            <person name="Jogler C."/>
        </authorList>
    </citation>
    <scope>NUCLEOTIDE SEQUENCE [LARGE SCALE GENOMIC DNA]</scope>
    <source>
        <strain evidence="12 13">Pla144</strain>
    </source>
</reference>
<organism evidence="12 13">
    <name type="scientific">Bythopirellula polymerisocia</name>
    <dbReference type="NCBI Taxonomy" id="2528003"/>
    <lineage>
        <taxon>Bacteria</taxon>
        <taxon>Pseudomonadati</taxon>
        <taxon>Planctomycetota</taxon>
        <taxon>Planctomycetia</taxon>
        <taxon>Pirellulales</taxon>
        <taxon>Lacipirellulaceae</taxon>
        <taxon>Bythopirellula</taxon>
    </lineage>
</organism>
<keyword evidence="5 9" id="KW-0406">Ion transport</keyword>
<feature type="domain" description="ATP synthase F1 complex delta/epsilon subunit N-terminal" evidence="11">
    <location>
        <begin position="10"/>
        <end position="87"/>
    </location>
</feature>
<keyword evidence="6 9" id="KW-0472">Membrane</keyword>
<dbReference type="NCBIfam" id="TIGR01216">
    <property type="entry name" value="ATP_synt_epsi"/>
    <property type="match status" value="1"/>
</dbReference>
<dbReference type="GO" id="GO:0005886">
    <property type="term" value="C:plasma membrane"/>
    <property type="evidence" value="ECO:0007669"/>
    <property type="project" value="UniProtKB-SubCell"/>
</dbReference>
<keyword evidence="9" id="KW-1003">Cell membrane</keyword>
<dbReference type="InterPro" id="IPR036771">
    <property type="entry name" value="ATPsynth_dsu/esu_N"/>
</dbReference>
<evidence type="ECO:0000313" key="12">
    <source>
        <dbReference type="EMBL" id="TWU27357.1"/>
    </source>
</evidence>
<dbReference type="Pfam" id="PF02823">
    <property type="entry name" value="ATP-synt_DE_N"/>
    <property type="match status" value="1"/>
</dbReference>
<dbReference type="PANTHER" id="PTHR13822">
    <property type="entry name" value="ATP SYNTHASE DELTA/EPSILON CHAIN"/>
    <property type="match status" value="1"/>
</dbReference>
<comment type="caution">
    <text evidence="12">The sequence shown here is derived from an EMBL/GenBank/DDBJ whole genome shotgun (WGS) entry which is preliminary data.</text>
</comment>
<comment type="function">
    <text evidence="1 9">Produces ATP from ADP in the presence of a proton gradient across the membrane.</text>
</comment>
<gene>
    <name evidence="9 12" type="primary">atpC</name>
    <name evidence="12" type="ORF">Pla144_21290</name>
</gene>
<protein>
    <recommendedName>
        <fullName evidence="9">ATP synthase epsilon chain</fullName>
    </recommendedName>
    <alternativeName>
        <fullName evidence="9">ATP synthase F1 sector epsilon subunit</fullName>
    </alternativeName>
    <alternativeName>
        <fullName evidence="9">F-ATPase epsilon subunit</fullName>
    </alternativeName>
</protein>
<dbReference type="CDD" id="cd12152">
    <property type="entry name" value="F1-ATPase_delta"/>
    <property type="match status" value="1"/>
</dbReference>
<dbReference type="Proteomes" id="UP000318437">
    <property type="component" value="Unassembled WGS sequence"/>
</dbReference>
<evidence type="ECO:0000256" key="10">
    <source>
        <dbReference type="RuleBase" id="RU003656"/>
    </source>
</evidence>
<dbReference type="Gene3D" id="2.60.15.10">
    <property type="entry name" value="F0F1 ATP synthase delta/epsilon subunit, N-terminal"/>
    <property type="match status" value="1"/>
</dbReference>
<evidence type="ECO:0000256" key="3">
    <source>
        <dbReference type="ARBA" id="ARBA00005712"/>
    </source>
</evidence>
<name>A0A5C6CV26_9BACT</name>
<dbReference type="OrthoDB" id="277064at2"/>
<sequence length="138" mass="14795">MSEASPTSQLRCIVVTPEETVLDATADFIAIPLFDGELGVGRGHSPMIGRLGYGELRLRTGSESDRYYVDGGFVQVVDNVVSVLTNRSLKASAVDTVSASEQLAEALTRKVGGEEALAIRDRQISQSRAQLRVGLNSK</sequence>
<dbReference type="SUPFAM" id="SSF51344">
    <property type="entry name" value="Epsilon subunit of F1F0-ATP synthase N-terminal domain"/>
    <property type="match status" value="1"/>
</dbReference>
<comment type="subunit">
    <text evidence="9 10">F-type ATPases have 2 components, CF(1) - the catalytic core - and CF(0) - the membrane proton channel. CF(1) has five subunits: alpha(3), beta(3), gamma(1), delta(1), epsilon(1). CF(0) has three main subunits: a, b and c.</text>
</comment>
<dbReference type="GO" id="GO:0005524">
    <property type="term" value="F:ATP binding"/>
    <property type="evidence" value="ECO:0007669"/>
    <property type="project" value="UniProtKB-UniRule"/>
</dbReference>
<keyword evidence="7 9" id="KW-0139">CF(1)</keyword>
<dbReference type="RefSeq" id="WP_146450574.1">
    <property type="nucleotide sequence ID" value="NZ_SJPS01000003.1"/>
</dbReference>
<evidence type="ECO:0000256" key="7">
    <source>
        <dbReference type="ARBA" id="ARBA00023196"/>
    </source>
</evidence>
<keyword evidence="4 9" id="KW-0813">Transport</keyword>
<evidence type="ECO:0000259" key="11">
    <source>
        <dbReference type="Pfam" id="PF02823"/>
    </source>
</evidence>
<keyword evidence="9" id="KW-0375">Hydrogen ion transport</keyword>
<dbReference type="InterPro" id="IPR020546">
    <property type="entry name" value="ATP_synth_F1_dsu/esu_N"/>
</dbReference>
<evidence type="ECO:0000256" key="8">
    <source>
        <dbReference type="ARBA" id="ARBA00023310"/>
    </source>
</evidence>
<dbReference type="GO" id="GO:0046933">
    <property type="term" value="F:proton-transporting ATP synthase activity, rotational mechanism"/>
    <property type="evidence" value="ECO:0007669"/>
    <property type="project" value="UniProtKB-UniRule"/>
</dbReference>
<dbReference type="PANTHER" id="PTHR13822:SF10">
    <property type="entry name" value="ATP SYNTHASE EPSILON CHAIN, CHLOROPLASTIC"/>
    <property type="match status" value="1"/>
</dbReference>
<accession>A0A5C6CV26</accession>
<proteinExistence type="inferred from homology"/>
<comment type="subcellular location">
    <subcellularLocation>
        <location evidence="9">Cell membrane</location>
        <topology evidence="9">Peripheral membrane protein</topology>
    </subcellularLocation>
    <subcellularLocation>
        <location evidence="2">Endomembrane system</location>
        <topology evidence="2">Peripheral membrane protein</topology>
    </subcellularLocation>
</comment>
<evidence type="ECO:0000256" key="6">
    <source>
        <dbReference type="ARBA" id="ARBA00023136"/>
    </source>
</evidence>
<evidence type="ECO:0000256" key="9">
    <source>
        <dbReference type="HAMAP-Rule" id="MF_00530"/>
    </source>
</evidence>
<evidence type="ECO:0000313" key="13">
    <source>
        <dbReference type="Proteomes" id="UP000318437"/>
    </source>
</evidence>
<dbReference type="AlphaFoldDB" id="A0A5C6CV26"/>
<keyword evidence="13" id="KW-1185">Reference proteome</keyword>
<evidence type="ECO:0000256" key="4">
    <source>
        <dbReference type="ARBA" id="ARBA00022448"/>
    </source>
</evidence>
<comment type="similarity">
    <text evidence="3 9 10">Belongs to the ATPase epsilon chain family.</text>
</comment>
<evidence type="ECO:0000256" key="2">
    <source>
        <dbReference type="ARBA" id="ARBA00004184"/>
    </source>
</evidence>
<keyword evidence="8 9" id="KW-0066">ATP synthesis</keyword>
<dbReference type="EMBL" id="SJPS01000003">
    <property type="protein sequence ID" value="TWU27357.1"/>
    <property type="molecule type" value="Genomic_DNA"/>
</dbReference>
<dbReference type="HAMAP" id="MF_00530">
    <property type="entry name" value="ATP_synth_epsil_bac"/>
    <property type="match status" value="1"/>
</dbReference>
<dbReference type="GO" id="GO:0045259">
    <property type="term" value="C:proton-transporting ATP synthase complex"/>
    <property type="evidence" value="ECO:0007669"/>
    <property type="project" value="UniProtKB-KW"/>
</dbReference>
<dbReference type="InterPro" id="IPR001469">
    <property type="entry name" value="ATP_synth_F1_dsu/esu"/>
</dbReference>
<evidence type="ECO:0000256" key="1">
    <source>
        <dbReference type="ARBA" id="ARBA00003543"/>
    </source>
</evidence>
<evidence type="ECO:0000256" key="5">
    <source>
        <dbReference type="ARBA" id="ARBA00023065"/>
    </source>
</evidence>
<dbReference type="GO" id="GO:0012505">
    <property type="term" value="C:endomembrane system"/>
    <property type="evidence" value="ECO:0007669"/>
    <property type="project" value="UniProtKB-SubCell"/>
</dbReference>